<protein>
    <recommendedName>
        <fullName evidence="6">Multicopper oxidase CueO</fullName>
        <ecNumber evidence="5">1.16.3.4</ecNumber>
    </recommendedName>
    <alternativeName>
        <fullName evidence="7">Copper efflux oxidase</fullName>
    </alternativeName>
    <alternativeName>
        <fullName evidence="8">Cuprous oxidase</fullName>
    </alternativeName>
</protein>
<evidence type="ECO:0000256" key="3">
    <source>
        <dbReference type="ARBA" id="ARBA00022723"/>
    </source>
</evidence>
<reference evidence="12 13" key="1">
    <citation type="submission" date="2020-08" db="EMBL/GenBank/DDBJ databases">
        <title>Sequencing the genomes of 1000 actinobacteria strains.</title>
        <authorList>
            <person name="Klenk H.-P."/>
        </authorList>
    </citation>
    <scope>NUCLEOTIDE SEQUENCE [LARGE SCALE GENOMIC DNA]</scope>
    <source>
        <strain evidence="12 13">DSM 16678</strain>
    </source>
</reference>
<dbReference type="RefSeq" id="WP_220035941.1">
    <property type="nucleotide sequence ID" value="NZ_JACIBU010000001.1"/>
</dbReference>
<dbReference type="InterPro" id="IPR002355">
    <property type="entry name" value="Cu_oxidase_Cu_BS"/>
</dbReference>
<accession>A0A839Y9L1</accession>
<feature type="domain" description="Plastocyanin-like" evidence="11">
    <location>
        <begin position="87"/>
        <end position="149"/>
    </location>
</feature>
<dbReference type="PANTHER" id="PTHR48267">
    <property type="entry name" value="CUPREDOXIN SUPERFAMILY PROTEIN"/>
    <property type="match status" value="1"/>
</dbReference>
<keyword evidence="12" id="KW-0946">Virion</keyword>
<evidence type="ECO:0000313" key="12">
    <source>
        <dbReference type="EMBL" id="MBB3676443.1"/>
    </source>
</evidence>
<comment type="caution">
    <text evidence="12">The sequence shown here is derived from an EMBL/GenBank/DDBJ whole genome shotgun (WGS) entry which is preliminary data.</text>
</comment>
<evidence type="ECO:0000256" key="4">
    <source>
        <dbReference type="ARBA" id="ARBA00023002"/>
    </source>
</evidence>
<dbReference type="AlphaFoldDB" id="A0A839Y9L1"/>
<dbReference type="PROSITE" id="PS51318">
    <property type="entry name" value="TAT"/>
    <property type="match status" value="1"/>
</dbReference>
<evidence type="ECO:0000256" key="2">
    <source>
        <dbReference type="ARBA" id="ARBA00011245"/>
    </source>
</evidence>
<evidence type="ECO:0000256" key="1">
    <source>
        <dbReference type="ARBA" id="ARBA00010609"/>
    </source>
</evidence>
<feature type="domain" description="Plastocyanin-like" evidence="10">
    <location>
        <begin position="417"/>
        <end position="521"/>
    </location>
</feature>
<comment type="subunit">
    <text evidence="2">Monomer.</text>
</comment>
<evidence type="ECO:0000256" key="6">
    <source>
        <dbReference type="ARBA" id="ARBA00041027"/>
    </source>
</evidence>
<dbReference type="InterPro" id="IPR011707">
    <property type="entry name" value="Cu-oxidase-like_N"/>
</dbReference>
<dbReference type="GO" id="GO:0005507">
    <property type="term" value="F:copper ion binding"/>
    <property type="evidence" value="ECO:0007669"/>
    <property type="project" value="InterPro"/>
</dbReference>
<keyword evidence="3" id="KW-0479">Metal-binding</keyword>
<evidence type="ECO:0000256" key="5">
    <source>
        <dbReference type="ARBA" id="ARBA00038978"/>
    </source>
</evidence>
<keyword evidence="12" id="KW-0167">Capsid protein</keyword>
<dbReference type="EMBL" id="JACIBU010000001">
    <property type="protein sequence ID" value="MBB3676443.1"/>
    <property type="molecule type" value="Genomic_DNA"/>
</dbReference>
<evidence type="ECO:0000259" key="11">
    <source>
        <dbReference type="Pfam" id="PF07732"/>
    </source>
</evidence>
<evidence type="ECO:0000256" key="7">
    <source>
        <dbReference type="ARBA" id="ARBA00042896"/>
    </source>
</evidence>
<dbReference type="EC" id="1.16.3.4" evidence="5"/>
<dbReference type="GO" id="GO:0016491">
    <property type="term" value="F:oxidoreductase activity"/>
    <property type="evidence" value="ECO:0007669"/>
    <property type="project" value="UniProtKB-KW"/>
</dbReference>
<sequence length="523" mass="56827">MEPGRAAGAVSALSRRGFLGLAGATGLAVAGCGALDLDTPPGQTGEQLASAVPLPRSFQVPLPVPPVARVVGTRDGADLVELTQRRGTAELLPGVRTTVWGYDGVFPGPTVEARRGRPLVVRHRNELPVPTVVHLHGGHTSPEHDGWPLDLVVPVGDTTGWTPHHGTGSLAAGVREHRYPHDQRAATLWYHDHRMDFTGPAVYRGLAGFHLVRDDVEDSLPLPRGDRELPLLICDRAFDADGELAYPARDPALRHEPGVADEWMEGVLGDVVLVNGAAWPVHEVDAARYRLRLLNAANARRFQLALRVEGGGALPLTQIGSDLGLLAAPLEHRSLTLAPAERFDVLVDFSAVPVGTEVTMVNELGEGRTGEVMRFRVVRRAADDSRVPDRLAEVETLVPGRVRREFVFERGSVGGHAGWTVNGLPFDPDASQADVPLGETETWRFRTDVHHPVHVHLDGFQVLRRGPGGPGPYDAGWKDTVDVRPREVVEVAVRFTGHRGRYVVHCHNLEHEDMAMMATIRTV</sequence>
<dbReference type="InterPro" id="IPR006311">
    <property type="entry name" value="TAT_signal"/>
</dbReference>
<gene>
    <name evidence="12" type="ORF">FHX36_002178</name>
</gene>
<dbReference type="InterPro" id="IPR045087">
    <property type="entry name" value="Cu-oxidase_fam"/>
</dbReference>
<evidence type="ECO:0000256" key="8">
    <source>
        <dbReference type="ARBA" id="ARBA00043090"/>
    </source>
</evidence>
<comment type="catalytic activity">
    <reaction evidence="9">
        <text>4 Cu(+) + O2 + 4 H(+) = 4 Cu(2+) + 2 H2O</text>
        <dbReference type="Rhea" id="RHEA:30083"/>
        <dbReference type="ChEBI" id="CHEBI:15377"/>
        <dbReference type="ChEBI" id="CHEBI:15378"/>
        <dbReference type="ChEBI" id="CHEBI:15379"/>
        <dbReference type="ChEBI" id="CHEBI:29036"/>
        <dbReference type="ChEBI" id="CHEBI:49552"/>
        <dbReference type="EC" id="1.16.3.4"/>
    </reaction>
    <physiologicalReaction direction="left-to-right" evidence="9">
        <dbReference type="Rhea" id="RHEA:30084"/>
    </physiologicalReaction>
</comment>
<dbReference type="SUPFAM" id="SSF49503">
    <property type="entry name" value="Cupredoxins"/>
    <property type="match status" value="3"/>
</dbReference>
<dbReference type="PROSITE" id="PS51257">
    <property type="entry name" value="PROKAR_LIPOPROTEIN"/>
    <property type="match status" value="1"/>
</dbReference>
<dbReference type="InterPro" id="IPR011706">
    <property type="entry name" value="Cu-oxidase_C"/>
</dbReference>
<evidence type="ECO:0000313" key="13">
    <source>
        <dbReference type="Proteomes" id="UP000580718"/>
    </source>
</evidence>
<evidence type="ECO:0000259" key="10">
    <source>
        <dbReference type="Pfam" id="PF07731"/>
    </source>
</evidence>
<proteinExistence type="inferred from homology"/>
<dbReference type="Pfam" id="PF07732">
    <property type="entry name" value="Cu-oxidase_3"/>
    <property type="match status" value="1"/>
</dbReference>
<dbReference type="Gene3D" id="2.60.40.420">
    <property type="entry name" value="Cupredoxins - blue copper proteins"/>
    <property type="match status" value="3"/>
</dbReference>
<dbReference type="InterPro" id="IPR008972">
    <property type="entry name" value="Cupredoxin"/>
</dbReference>
<dbReference type="PROSITE" id="PS00080">
    <property type="entry name" value="MULTICOPPER_OXIDASE2"/>
    <property type="match status" value="1"/>
</dbReference>
<keyword evidence="4" id="KW-0560">Oxidoreductase</keyword>
<dbReference type="Proteomes" id="UP000580718">
    <property type="component" value="Unassembled WGS sequence"/>
</dbReference>
<name>A0A839Y9L1_9ACTN</name>
<dbReference type="Pfam" id="PF07731">
    <property type="entry name" value="Cu-oxidase_2"/>
    <property type="match status" value="1"/>
</dbReference>
<evidence type="ECO:0000256" key="9">
    <source>
        <dbReference type="ARBA" id="ARBA00048092"/>
    </source>
</evidence>
<comment type="similarity">
    <text evidence="1">Belongs to the multicopper oxidase family.</text>
</comment>
<organism evidence="12 13">
    <name type="scientific">Modestobacter versicolor</name>
    <dbReference type="NCBI Taxonomy" id="429133"/>
    <lineage>
        <taxon>Bacteria</taxon>
        <taxon>Bacillati</taxon>
        <taxon>Actinomycetota</taxon>
        <taxon>Actinomycetes</taxon>
        <taxon>Geodermatophilales</taxon>
        <taxon>Geodermatophilaceae</taxon>
        <taxon>Modestobacter</taxon>
    </lineage>
</organism>
<dbReference type="PANTHER" id="PTHR48267:SF1">
    <property type="entry name" value="BILIRUBIN OXIDASE"/>
    <property type="match status" value="1"/>
</dbReference>